<comment type="function">
    <text evidence="7">DNA repair enzyme involved in the repair of deaminated bases. Selectively cleaves double-stranded DNA at the second phosphodiester bond 3' to a deoxyinosine leaving behind the intact lesion on the nicked DNA.</text>
</comment>
<dbReference type="Pfam" id="PF04493">
    <property type="entry name" value="Endonuclease_5"/>
    <property type="match status" value="1"/>
</dbReference>
<comment type="similarity">
    <text evidence="7">Belongs to the endonuclease V family.</text>
</comment>
<feature type="binding site" evidence="7">
    <location>
        <position position="38"/>
    </location>
    <ligand>
        <name>Mg(2+)</name>
        <dbReference type="ChEBI" id="CHEBI:18420"/>
    </ligand>
</feature>
<dbReference type="InterPro" id="IPR007581">
    <property type="entry name" value="Endonuclease-V"/>
</dbReference>
<dbReference type="Gene3D" id="3.30.2170.10">
    <property type="entry name" value="archaeoglobus fulgidus dsm 4304 superfamily"/>
    <property type="match status" value="1"/>
</dbReference>
<evidence type="ECO:0000256" key="7">
    <source>
        <dbReference type="HAMAP-Rule" id="MF_00801"/>
    </source>
</evidence>
<dbReference type="PANTHER" id="PTHR28511">
    <property type="entry name" value="ENDONUCLEASE V"/>
    <property type="match status" value="1"/>
</dbReference>
<dbReference type="GO" id="GO:0016891">
    <property type="term" value="F:RNA endonuclease activity producing 5'-phosphomonoesters, hydrolytic mechanism"/>
    <property type="evidence" value="ECO:0007669"/>
    <property type="project" value="TreeGrafter"/>
</dbReference>
<reference evidence="8 9" key="1">
    <citation type="journal article" date="2016" name="Sci. Rep.">
        <title>Metabolic traits of an uncultured archaeal lineage -MSBL1- from brine pools of the Red Sea.</title>
        <authorList>
            <person name="Mwirichia R."/>
            <person name="Alam I."/>
            <person name="Rashid M."/>
            <person name="Vinu M."/>
            <person name="Ba-Alawi W."/>
            <person name="Anthony Kamau A."/>
            <person name="Kamanda Ngugi D."/>
            <person name="Goker M."/>
            <person name="Klenk H.P."/>
            <person name="Bajic V."/>
            <person name="Stingl U."/>
        </authorList>
    </citation>
    <scope>NUCLEOTIDE SEQUENCE [LARGE SCALE GENOMIC DNA]</scope>
    <source>
        <strain evidence="8">SCGC-AAA382A20</strain>
    </source>
</reference>
<dbReference type="EMBL" id="LHYE01000020">
    <property type="protein sequence ID" value="KXB07022.1"/>
    <property type="molecule type" value="Genomic_DNA"/>
</dbReference>
<dbReference type="AlphaFoldDB" id="A0A133VKQ2"/>
<keyword evidence="5 7" id="KW-0255">Endonuclease</keyword>
<dbReference type="EC" id="3.1.21.7" evidence="7"/>
<evidence type="ECO:0000256" key="3">
    <source>
        <dbReference type="ARBA" id="ARBA00022490"/>
    </source>
</evidence>
<feature type="site" description="Interaction with target DNA" evidence="7">
    <location>
        <position position="73"/>
    </location>
</feature>
<keyword evidence="7" id="KW-0234">DNA repair</keyword>
<organism evidence="8 9">
    <name type="scientific">candidate division MSBL1 archaeon SCGC-AAA382A20</name>
    <dbReference type="NCBI Taxonomy" id="1698280"/>
    <lineage>
        <taxon>Archaea</taxon>
        <taxon>Methanobacteriati</taxon>
        <taxon>Methanobacteriota</taxon>
        <taxon>candidate division MSBL1</taxon>
    </lineage>
</organism>
<feature type="binding site" evidence="7">
    <location>
        <position position="103"/>
    </location>
    <ligand>
        <name>Mg(2+)</name>
        <dbReference type="ChEBI" id="CHEBI:18420"/>
    </ligand>
</feature>
<proteinExistence type="inferred from homology"/>
<sequence length="215" mass="23952">MKDSDIEEKSLKELQKELSQSLILEDSFNSVEKVAGVDQAFTDRFVYSGLIVQDKSFLNLEKKCARAKIKFPYIPGLLAFREIPSMLKVWKKAEGKADLLFVDGHGIAHPRGLGLASHIGIVLDVPTIGIAKNVLVGCFEEPEKVGEAKDLEYGGEVVGKVLKSKEDCNPIFISPGHKISLETSLNLVRKFLKDHKLPEPTYEADRLVEECKEKN</sequence>
<dbReference type="HAMAP" id="MF_00801">
    <property type="entry name" value="Endonuclease_5"/>
    <property type="match status" value="1"/>
</dbReference>
<keyword evidence="9" id="KW-1185">Reference proteome</keyword>
<evidence type="ECO:0000313" key="8">
    <source>
        <dbReference type="EMBL" id="KXB07022.1"/>
    </source>
</evidence>
<evidence type="ECO:0000256" key="4">
    <source>
        <dbReference type="ARBA" id="ARBA00022722"/>
    </source>
</evidence>
<dbReference type="GO" id="GO:0000287">
    <property type="term" value="F:magnesium ion binding"/>
    <property type="evidence" value="ECO:0007669"/>
    <property type="project" value="UniProtKB-UniRule"/>
</dbReference>
<accession>A0A133VKQ2</accession>
<keyword evidence="7" id="KW-0479">Metal-binding</keyword>
<comment type="cofactor">
    <cofactor evidence="7">
        <name>Mg(2+)</name>
        <dbReference type="ChEBI" id="CHEBI:18420"/>
    </cofactor>
</comment>
<dbReference type="PATRIC" id="fig|1698280.3.peg.351"/>
<evidence type="ECO:0000313" key="9">
    <source>
        <dbReference type="Proteomes" id="UP000070263"/>
    </source>
</evidence>
<comment type="subcellular location">
    <subcellularLocation>
        <location evidence="2 7">Cytoplasm</location>
    </subcellularLocation>
</comment>
<comment type="catalytic activity">
    <reaction evidence="1 7">
        <text>Endonucleolytic cleavage at apurinic or apyrimidinic sites to products with a 5'-phosphate.</text>
        <dbReference type="EC" id="3.1.21.7"/>
    </reaction>
</comment>
<dbReference type="GO" id="GO:0003727">
    <property type="term" value="F:single-stranded RNA binding"/>
    <property type="evidence" value="ECO:0007669"/>
    <property type="project" value="TreeGrafter"/>
</dbReference>
<gene>
    <name evidence="7" type="primary">nfi</name>
    <name evidence="8" type="ORF">AKJ51_02290</name>
</gene>
<dbReference type="CDD" id="cd06559">
    <property type="entry name" value="Endonuclease_V"/>
    <property type="match status" value="1"/>
</dbReference>
<dbReference type="GO" id="GO:0005737">
    <property type="term" value="C:cytoplasm"/>
    <property type="evidence" value="ECO:0007669"/>
    <property type="project" value="UniProtKB-SubCell"/>
</dbReference>
<evidence type="ECO:0000256" key="5">
    <source>
        <dbReference type="ARBA" id="ARBA00022759"/>
    </source>
</evidence>
<evidence type="ECO:0000256" key="1">
    <source>
        <dbReference type="ARBA" id="ARBA00001835"/>
    </source>
</evidence>
<comment type="caution">
    <text evidence="8">The sequence shown here is derived from an EMBL/GenBank/DDBJ whole genome shotgun (WGS) entry which is preliminary data.</text>
</comment>
<dbReference type="PANTHER" id="PTHR28511:SF1">
    <property type="entry name" value="ENDONUCLEASE V"/>
    <property type="match status" value="1"/>
</dbReference>
<keyword evidence="6 7" id="KW-0378">Hydrolase</keyword>
<dbReference type="GO" id="GO:0006281">
    <property type="term" value="P:DNA repair"/>
    <property type="evidence" value="ECO:0007669"/>
    <property type="project" value="UniProtKB-UniRule"/>
</dbReference>
<evidence type="ECO:0000256" key="6">
    <source>
        <dbReference type="ARBA" id="ARBA00022801"/>
    </source>
</evidence>
<name>A0A133VKQ2_9EURY</name>
<keyword evidence="3 7" id="KW-0963">Cytoplasm</keyword>
<keyword evidence="4 7" id="KW-0540">Nuclease</keyword>
<protein>
    <recommendedName>
        <fullName evidence="7">Endonuclease V</fullName>
        <ecNumber evidence="7">3.1.21.7</ecNumber>
    </recommendedName>
    <alternativeName>
        <fullName evidence="7">Deoxyinosine 3'endonuclease</fullName>
    </alternativeName>
    <alternativeName>
        <fullName evidence="7">Deoxyribonuclease V</fullName>
        <shortName evidence="7">DNase V</shortName>
    </alternativeName>
</protein>
<keyword evidence="7" id="KW-0227">DNA damage</keyword>
<dbReference type="GO" id="GO:0043737">
    <property type="term" value="F:deoxyribonuclease V activity"/>
    <property type="evidence" value="ECO:0007669"/>
    <property type="project" value="UniProtKB-UniRule"/>
</dbReference>
<evidence type="ECO:0000256" key="2">
    <source>
        <dbReference type="ARBA" id="ARBA00004496"/>
    </source>
</evidence>
<keyword evidence="7" id="KW-0460">Magnesium</keyword>
<dbReference type="Proteomes" id="UP000070263">
    <property type="component" value="Unassembled WGS sequence"/>
</dbReference>